<dbReference type="Proteomes" id="UP001152519">
    <property type="component" value="Unassembled WGS sequence"/>
</dbReference>
<accession>A0A9W4GSH9</accession>
<keyword evidence="3" id="KW-1185">Reference proteome</keyword>
<protein>
    <submittedName>
        <fullName evidence="2">Uncharacterized protein</fullName>
    </submittedName>
</protein>
<evidence type="ECO:0000313" key="2">
    <source>
        <dbReference type="EMBL" id="CAG6393645.1"/>
    </source>
</evidence>
<feature type="compositionally biased region" description="Basic residues" evidence="1">
    <location>
        <begin position="9"/>
        <end position="22"/>
    </location>
</feature>
<feature type="region of interest" description="Disordered" evidence="1">
    <location>
        <begin position="66"/>
        <end position="95"/>
    </location>
</feature>
<organism evidence="2 3">
    <name type="scientific">Actinacidiphila cocklensis</name>
    <dbReference type="NCBI Taxonomy" id="887465"/>
    <lineage>
        <taxon>Bacteria</taxon>
        <taxon>Bacillati</taxon>
        <taxon>Actinomycetota</taxon>
        <taxon>Actinomycetes</taxon>
        <taxon>Kitasatosporales</taxon>
        <taxon>Streptomycetaceae</taxon>
        <taxon>Actinacidiphila</taxon>
    </lineage>
</organism>
<dbReference type="AlphaFoldDB" id="A0A9W4GSH9"/>
<proteinExistence type="predicted"/>
<sequence>MDAFGTPRPARRLRRRRIRSPRLRQDQRQSPPAATDNRRLQRVLYTSALISIRGCEESRCFYGRKRAEGKRHARAVPSWPAATSTSSGTPPRPTLLRAHTAGATCSVTDLTCCRSPSPARTRSTACHDYGRIP</sequence>
<dbReference type="EMBL" id="CAJSLV010000050">
    <property type="protein sequence ID" value="CAG6393645.1"/>
    <property type="molecule type" value="Genomic_DNA"/>
</dbReference>
<reference evidence="2" key="1">
    <citation type="submission" date="2021-05" db="EMBL/GenBank/DDBJ databases">
        <authorList>
            <person name="Arsene-Ploetze F."/>
        </authorList>
    </citation>
    <scope>NUCLEOTIDE SEQUENCE</scope>
    <source>
        <strain evidence="2">DSM 42138</strain>
    </source>
</reference>
<feature type="region of interest" description="Disordered" evidence="1">
    <location>
        <begin position="1"/>
        <end position="39"/>
    </location>
</feature>
<feature type="compositionally biased region" description="Low complexity" evidence="1">
    <location>
        <begin position="77"/>
        <end position="89"/>
    </location>
</feature>
<gene>
    <name evidence="2" type="ORF">SCOCK_210085</name>
</gene>
<evidence type="ECO:0000256" key="1">
    <source>
        <dbReference type="SAM" id="MobiDB-lite"/>
    </source>
</evidence>
<evidence type="ECO:0000313" key="3">
    <source>
        <dbReference type="Proteomes" id="UP001152519"/>
    </source>
</evidence>
<comment type="caution">
    <text evidence="2">The sequence shown here is derived from an EMBL/GenBank/DDBJ whole genome shotgun (WGS) entry which is preliminary data.</text>
</comment>
<name>A0A9W4GSH9_9ACTN</name>